<dbReference type="GO" id="GO:0006529">
    <property type="term" value="P:asparagine biosynthetic process"/>
    <property type="evidence" value="ECO:0007669"/>
    <property type="project" value="InterPro"/>
</dbReference>
<dbReference type="PANTHER" id="PTHR43169:SF2">
    <property type="entry name" value="NAD_GMP SYNTHASE DOMAIN-CONTAINING PROTEIN"/>
    <property type="match status" value="1"/>
</dbReference>
<dbReference type="Proteomes" id="UP000002420">
    <property type="component" value="Chromosome"/>
</dbReference>
<evidence type="ECO:0000256" key="1">
    <source>
        <dbReference type="PIRSR" id="PIRSR006661-1"/>
    </source>
</evidence>
<dbReference type="GO" id="GO:0004066">
    <property type="term" value="F:asparagine synthase (glutamine-hydrolyzing) activity"/>
    <property type="evidence" value="ECO:0007669"/>
    <property type="project" value="InterPro"/>
</dbReference>
<dbReference type="PIRSF" id="PIRSF006661">
    <property type="entry name" value="PP-lp_UCP006661"/>
    <property type="match status" value="1"/>
</dbReference>
<accession>B3E8G9</accession>
<dbReference type="GO" id="GO:0016783">
    <property type="term" value="F:sulfurtransferase activity"/>
    <property type="evidence" value="ECO:0007669"/>
    <property type="project" value="InterPro"/>
</dbReference>
<dbReference type="InterPro" id="IPR014729">
    <property type="entry name" value="Rossmann-like_a/b/a_fold"/>
</dbReference>
<dbReference type="HOGENOM" id="CLU_061181_2_0_7"/>
<feature type="active site" description="Nucleophile and sulfur donor" evidence="1">
    <location>
        <position position="170"/>
    </location>
</feature>
<proteinExistence type="predicted"/>
<evidence type="ECO:0000313" key="4">
    <source>
        <dbReference type="Proteomes" id="UP000002420"/>
    </source>
</evidence>
<dbReference type="InterPro" id="IPR001962">
    <property type="entry name" value="Asn_synthase"/>
</dbReference>
<dbReference type="AlphaFoldDB" id="B3E8G9"/>
<dbReference type="KEGG" id="glo:Glov_2938"/>
<dbReference type="InterPro" id="IPR005232">
    <property type="entry name" value="LarE"/>
</dbReference>
<gene>
    <name evidence="3" type="ordered locus">Glov_2938</name>
</gene>
<dbReference type="PANTHER" id="PTHR43169">
    <property type="entry name" value="EXSB FAMILY PROTEIN"/>
    <property type="match status" value="1"/>
</dbReference>
<protein>
    <submittedName>
        <fullName evidence="3">ExsB family protein</fullName>
    </submittedName>
</protein>
<dbReference type="Gene3D" id="3.40.50.620">
    <property type="entry name" value="HUPs"/>
    <property type="match status" value="1"/>
</dbReference>
<dbReference type="CDD" id="cd01990">
    <property type="entry name" value="LarE-like"/>
    <property type="match status" value="1"/>
</dbReference>
<keyword evidence="4" id="KW-1185">Reference proteome</keyword>
<feature type="domain" description="Asparagine synthetase" evidence="2">
    <location>
        <begin position="12"/>
        <end position="86"/>
    </location>
</feature>
<reference evidence="3 4" key="1">
    <citation type="submission" date="2008-05" db="EMBL/GenBank/DDBJ databases">
        <title>Complete sequence of chromosome of Geobacter lovleyi SZ.</title>
        <authorList>
            <consortium name="US DOE Joint Genome Institute"/>
            <person name="Lucas S."/>
            <person name="Copeland A."/>
            <person name="Lapidus A."/>
            <person name="Glavina del Rio T."/>
            <person name="Dalin E."/>
            <person name="Tice H."/>
            <person name="Bruce D."/>
            <person name="Goodwin L."/>
            <person name="Pitluck S."/>
            <person name="Chertkov O."/>
            <person name="Meincke L."/>
            <person name="Brettin T."/>
            <person name="Detter J.C."/>
            <person name="Han C."/>
            <person name="Tapia R."/>
            <person name="Kuske C.R."/>
            <person name="Schmutz J."/>
            <person name="Larimer F."/>
            <person name="Land M."/>
            <person name="Hauser L."/>
            <person name="Kyrpides N."/>
            <person name="Mikhailova N."/>
            <person name="Sung Y."/>
            <person name="Fletcher K.E."/>
            <person name="Ritalahti K.M."/>
            <person name="Loeffler F.E."/>
            <person name="Richardson P."/>
        </authorList>
    </citation>
    <scope>NUCLEOTIDE SEQUENCE [LARGE SCALE GENOMIC DNA]</scope>
    <source>
        <strain evidence="4">ATCC BAA-1151 / DSM 17278 / SZ</strain>
    </source>
</reference>
<dbReference type="NCBIfam" id="TIGR00268">
    <property type="entry name" value="ATP-dependent sacrificial sulfur transferase LarE"/>
    <property type="match status" value="1"/>
</dbReference>
<name>B3E8G9_TRIL1</name>
<evidence type="ECO:0000259" key="2">
    <source>
        <dbReference type="Pfam" id="PF00733"/>
    </source>
</evidence>
<dbReference type="STRING" id="398767.Glov_2938"/>
<sequence length="261" mass="28895">MIHYQRLKAILTRSTPLAVAFSGGVDSTLLLKVAHDTLGDRCCAITIDAPYHFRQEQDDATRFARQIGVRHLIIPFAPASVPDLLNNPPERCYLCKQALLKDCFVALPPHWNLADGSTCDDQKAHRPGSRALAELGVRSPLTEAGFSKQDVRLLSRQLELPDWDRPAQSCLLTRFPHHTDITPRALQQVEQAETAIKGLGFRVVRVRSLGTMARLEFEKGELAQAKLPGVCDQLEAICRNAGFTEVSLDPAGYRSGSMDQN</sequence>
<dbReference type="InterPro" id="IPR052188">
    <property type="entry name" value="Ni-pincer_cofactor_biosynth"/>
</dbReference>
<dbReference type="RefSeq" id="WP_012470970.1">
    <property type="nucleotide sequence ID" value="NC_010814.1"/>
</dbReference>
<organism evidence="3 4">
    <name type="scientific">Trichlorobacter lovleyi (strain ATCC BAA-1151 / DSM 17278 / SZ)</name>
    <name type="common">Geobacter lovleyi</name>
    <dbReference type="NCBI Taxonomy" id="398767"/>
    <lineage>
        <taxon>Bacteria</taxon>
        <taxon>Pseudomonadati</taxon>
        <taxon>Thermodesulfobacteriota</taxon>
        <taxon>Desulfuromonadia</taxon>
        <taxon>Geobacterales</taxon>
        <taxon>Geobacteraceae</taxon>
        <taxon>Trichlorobacter</taxon>
    </lineage>
</organism>
<evidence type="ECO:0000313" key="3">
    <source>
        <dbReference type="EMBL" id="ACD96645.1"/>
    </source>
</evidence>
<dbReference type="SUPFAM" id="SSF52402">
    <property type="entry name" value="Adenine nucleotide alpha hydrolases-like"/>
    <property type="match status" value="1"/>
</dbReference>
<dbReference type="EMBL" id="CP001089">
    <property type="protein sequence ID" value="ACD96645.1"/>
    <property type="molecule type" value="Genomic_DNA"/>
</dbReference>
<dbReference type="eggNOG" id="COG1606">
    <property type="taxonomic scope" value="Bacteria"/>
</dbReference>
<dbReference type="Pfam" id="PF00733">
    <property type="entry name" value="Asn_synthase"/>
    <property type="match status" value="1"/>
</dbReference>